<accession>A0A4R6IWW9</accession>
<evidence type="ECO:0000313" key="1">
    <source>
        <dbReference type="EMBL" id="TDO26887.1"/>
    </source>
</evidence>
<dbReference type="PROSITE" id="PS51257">
    <property type="entry name" value="PROKAR_LIPOPROTEIN"/>
    <property type="match status" value="1"/>
</dbReference>
<dbReference type="Proteomes" id="UP000295741">
    <property type="component" value="Unassembled WGS sequence"/>
</dbReference>
<dbReference type="EMBL" id="SNWP01000011">
    <property type="protein sequence ID" value="TDO26887.1"/>
    <property type="molecule type" value="Genomic_DNA"/>
</dbReference>
<name>A0A4R6IWW9_9BACT</name>
<sequence>MRYLSLLMLIVIIASCGEGNHVKETAVTDDMAQVDMHRLPELRTVDSIDMHFFADINDLKVYKRYGLNDSAIIHLFTLTEINNAFVDKTSCEYDTKFFCFSKGQIVKTLYVAAQQDSCHFIGFIKSGGIAVKAQLSDSAAAIVNGFRTKSTK</sequence>
<reference evidence="1 2" key="1">
    <citation type="submission" date="2019-03" db="EMBL/GenBank/DDBJ databases">
        <title>Genomic Encyclopedia of Archaeal and Bacterial Type Strains, Phase II (KMG-II): from individual species to whole genera.</title>
        <authorList>
            <person name="Goeker M."/>
        </authorList>
    </citation>
    <scope>NUCLEOTIDE SEQUENCE [LARGE SCALE GENOMIC DNA]</scope>
    <source>
        <strain evidence="1 2">DSM 28323</strain>
    </source>
</reference>
<dbReference type="RefSeq" id="WP_133474761.1">
    <property type="nucleotide sequence ID" value="NZ_SNWP01000011.1"/>
</dbReference>
<dbReference type="AlphaFoldDB" id="A0A4R6IWW9"/>
<organism evidence="1 2">
    <name type="scientific">Sediminibacterium goheungense</name>
    <dbReference type="NCBI Taxonomy" id="1086393"/>
    <lineage>
        <taxon>Bacteria</taxon>
        <taxon>Pseudomonadati</taxon>
        <taxon>Bacteroidota</taxon>
        <taxon>Chitinophagia</taxon>
        <taxon>Chitinophagales</taxon>
        <taxon>Chitinophagaceae</taxon>
        <taxon>Sediminibacterium</taxon>
    </lineage>
</organism>
<keyword evidence="2" id="KW-1185">Reference proteome</keyword>
<gene>
    <name evidence="1" type="ORF">BC659_2201</name>
</gene>
<evidence type="ECO:0008006" key="3">
    <source>
        <dbReference type="Google" id="ProtNLM"/>
    </source>
</evidence>
<protein>
    <recommendedName>
        <fullName evidence="3">Lipoprotein</fullName>
    </recommendedName>
</protein>
<proteinExistence type="predicted"/>
<evidence type="ECO:0000313" key="2">
    <source>
        <dbReference type="Proteomes" id="UP000295741"/>
    </source>
</evidence>
<comment type="caution">
    <text evidence="1">The sequence shown here is derived from an EMBL/GenBank/DDBJ whole genome shotgun (WGS) entry which is preliminary data.</text>
</comment>